<dbReference type="OrthoDB" id="3184970at2759"/>
<gene>
    <name evidence="1" type="ORF">BDN70DRAFT_771055</name>
</gene>
<dbReference type="AlphaFoldDB" id="A0A9P5YMV6"/>
<organism evidence="1 2">
    <name type="scientific">Pholiota conissans</name>
    <dbReference type="NCBI Taxonomy" id="109636"/>
    <lineage>
        <taxon>Eukaryota</taxon>
        <taxon>Fungi</taxon>
        <taxon>Dikarya</taxon>
        <taxon>Basidiomycota</taxon>
        <taxon>Agaricomycotina</taxon>
        <taxon>Agaricomycetes</taxon>
        <taxon>Agaricomycetidae</taxon>
        <taxon>Agaricales</taxon>
        <taxon>Agaricineae</taxon>
        <taxon>Strophariaceae</taxon>
        <taxon>Pholiota</taxon>
    </lineage>
</organism>
<sequence length="98" mass="10975">SDTVQLEESADVLKILFQFIEPPSQSRHYRQPSMVNMDADLFFRVAEAAEKYVVYSALSVCITRMEQCVAKKPLEVLNHTVLHGYVGLADKAAELSVS</sequence>
<evidence type="ECO:0000313" key="1">
    <source>
        <dbReference type="EMBL" id="KAF9472219.1"/>
    </source>
</evidence>
<dbReference type="EMBL" id="MU155563">
    <property type="protein sequence ID" value="KAF9472219.1"/>
    <property type="molecule type" value="Genomic_DNA"/>
</dbReference>
<proteinExistence type="predicted"/>
<reference evidence="1" key="1">
    <citation type="submission" date="2020-11" db="EMBL/GenBank/DDBJ databases">
        <authorList>
            <consortium name="DOE Joint Genome Institute"/>
            <person name="Ahrendt S."/>
            <person name="Riley R."/>
            <person name="Andreopoulos W."/>
            <person name="Labutti K."/>
            <person name="Pangilinan J."/>
            <person name="Ruiz-Duenas F.J."/>
            <person name="Barrasa J.M."/>
            <person name="Sanchez-Garcia M."/>
            <person name="Camarero S."/>
            <person name="Miyauchi S."/>
            <person name="Serrano A."/>
            <person name="Linde D."/>
            <person name="Babiker R."/>
            <person name="Drula E."/>
            <person name="Ayuso-Fernandez I."/>
            <person name="Pacheco R."/>
            <person name="Padilla G."/>
            <person name="Ferreira P."/>
            <person name="Barriuso J."/>
            <person name="Kellner H."/>
            <person name="Castanera R."/>
            <person name="Alfaro M."/>
            <person name="Ramirez L."/>
            <person name="Pisabarro A.G."/>
            <person name="Kuo A."/>
            <person name="Tritt A."/>
            <person name="Lipzen A."/>
            <person name="He G."/>
            <person name="Yan M."/>
            <person name="Ng V."/>
            <person name="Cullen D."/>
            <person name="Martin F."/>
            <person name="Rosso M.-N."/>
            <person name="Henrissat B."/>
            <person name="Hibbett D."/>
            <person name="Martinez A.T."/>
            <person name="Grigoriev I.V."/>
        </authorList>
    </citation>
    <scope>NUCLEOTIDE SEQUENCE</scope>
    <source>
        <strain evidence="1">CIRM-BRFM 674</strain>
    </source>
</reference>
<name>A0A9P5YMV6_9AGAR</name>
<feature type="non-terminal residue" evidence="1">
    <location>
        <position position="1"/>
    </location>
</feature>
<comment type="caution">
    <text evidence="1">The sequence shown here is derived from an EMBL/GenBank/DDBJ whole genome shotgun (WGS) entry which is preliminary data.</text>
</comment>
<feature type="non-terminal residue" evidence="1">
    <location>
        <position position="98"/>
    </location>
</feature>
<protein>
    <submittedName>
        <fullName evidence="1">Uncharacterized protein</fullName>
    </submittedName>
</protein>
<keyword evidence="2" id="KW-1185">Reference proteome</keyword>
<evidence type="ECO:0000313" key="2">
    <source>
        <dbReference type="Proteomes" id="UP000807469"/>
    </source>
</evidence>
<accession>A0A9P5YMV6</accession>
<dbReference type="Proteomes" id="UP000807469">
    <property type="component" value="Unassembled WGS sequence"/>
</dbReference>